<accession>A0A9D2MB98</accession>
<dbReference type="Proteomes" id="UP000824208">
    <property type="component" value="Unassembled WGS sequence"/>
</dbReference>
<gene>
    <name evidence="5" type="ORF">H9714_08265</name>
</gene>
<dbReference type="PROSITE" id="PS50995">
    <property type="entry name" value="HTH_MARR_2"/>
    <property type="match status" value="1"/>
</dbReference>
<keyword evidence="1" id="KW-0805">Transcription regulation</keyword>
<dbReference type="Pfam" id="PF12802">
    <property type="entry name" value="MarR_2"/>
    <property type="match status" value="1"/>
</dbReference>
<evidence type="ECO:0000313" key="6">
    <source>
        <dbReference type="Proteomes" id="UP000824208"/>
    </source>
</evidence>
<dbReference type="PANTHER" id="PTHR42756:SF1">
    <property type="entry name" value="TRANSCRIPTIONAL REPRESSOR OF EMRAB OPERON"/>
    <property type="match status" value="1"/>
</dbReference>
<comment type="caution">
    <text evidence="5">The sequence shown here is derived from an EMBL/GenBank/DDBJ whole genome shotgun (WGS) entry which is preliminary data.</text>
</comment>
<name>A0A9D2MB98_9FIRM</name>
<dbReference type="Gene3D" id="1.10.10.10">
    <property type="entry name" value="Winged helix-like DNA-binding domain superfamily/Winged helix DNA-binding domain"/>
    <property type="match status" value="1"/>
</dbReference>
<dbReference type="GO" id="GO:0003700">
    <property type="term" value="F:DNA-binding transcription factor activity"/>
    <property type="evidence" value="ECO:0007669"/>
    <property type="project" value="InterPro"/>
</dbReference>
<reference evidence="5" key="2">
    <citation type="submission" date="2021-04" db="EMBL/GenBank/DDBJ databases">
        <authorList>
            <person name="Gilroy R."/>
        </authorList>
    </citation>
    <scope>NUCLEOTIDE SEQUENCE</scope>
    <source>
        <strain evidence="5">CHK189-11263</strain>
    </source>
</reference>
<sequence>MEPTFHLLLYRAFHAQRSYLYPRLRELGLGPGQPKLLEYLGSRGPCAQRELAEYFEIDPAAVSRMLDTLQKGGFVARQTDGDRRRDRMELTEKGQAAREAWREACREMEDVMLRGFTREERESLARGLARVYNHLRTERGEGPWET</sequence>
<dbReference type="AlphaFoldDB" id="A0A9D2MB98"/>
<dbReference type="SMART" id="SM00347">
    <property type="entry name" value="HTH_MARR"/>
    <property type="match status" value="1"/>
</dbReference>
<protein>
    <submittedName>
        <fullName evidence="5">MarR family transcriptional regulator</fullName>
    </submittedName>
</protein>
<evidence type="ECO:0000256" key="3">
    <source>
        <dbReference type="ARBA" id="ARBA00023163"/>
    </source>
</evidence>
<dbReference type="PANTHER" id="PTHR42756">
    <property type="entry name" value="TRANSCRIPTIONAL REGULATOR, MARR"/>
    <property type="match status" value="1"/>
</dbReference>
<dbReference type="EMBL" id="DWYC01000072">
    <property type="protein sequence ID" value="HJB57531.1"/>
    <property type="molecule type" value="Genomic_DNA"/>
</dbReference>
<evidence type="ECO:0000256" key="2">
    <source>
        <dbReference type="ARBA" id="ARBA00023125"/>
    </source>
</evidence>
<organism evidence="5 6">
    <name type="scientific">Candidatus Flavonifractor intestinipullorum</name>
    <dbReference type="NCBI Taxonomy" id="2838587"/>
    <lineage>
        <taxon>Bacteria</taxon>
        <taxon>Bacillati</taxon>
        <taxon>Bacillota</taxon>
        <taxon>Clostridia</taxon>
        <taxon>Eubacteriales</taxon>
        <taxon>Oscillospiraceae</taxon>
        <taxon>Flavonifractor</taxon>
    </lineage>
</organism>
<dbReference type="InterPro" id="IPR000835">
    <property type="entry name" value="HTH_MarR-typ"/>
</dbReference>
<feature type="domain" description="HTH marR-type" evidence="4">
    <location>
        <begin position="2"/>
        <end position="133"/>
    </location>
</feature>
<dbReference type="GO" id="GO:0003677">
    <property type="term" value="F:DNA binding"/>
    <property type="evidence" value="ECO:0007669"/>
    <property type="project" value="UniProtKB-KW"/>
</dbReference>
<dbReference type="SUPFAM" id="SSF46785">
    <property type="entry name" value="Winged helix' DNA-binding domain"/>
    <property type="match status" value="1"/>
</dbReference>
<dbReference type="PRINTS" id="PR00598">
    <property type="entry name" value="HTHMARR"/>
</dbReference>
<evidence type="ECO:0000313" key="5">
    <source>
        <dbReference type="EMBL" id="HJB57531.1"/>
    </source>
</evidence>
<dbReference type="InterPro" id="IPR036390">
    <property type="entry name" value="WH_DNA-bd_sf"/>
</dbReference>
<keyword evidence="3" id="KW-0804">Transcription</keyword>
<evidence type="ECO:0000259" key="4">
    <source>
        <dbReference type="PROSITE" id="PS50995"/>
    </source>
</evidence>
<dbReference type="InterPro" id="IPR036388">
    <property type="entry name" value="WH-like_DNA-bd_sf"/>
</dbReference>
<evidence type="ECO:0000256" key="1">
    <source>
        <dbReference type="ARBA" id="ARBA00023015"/>
    </source>
</evidence>
<reference evidence="5" key="1">
    <citation type="journal article" date="2021" name="PeerJ">
        <title>Extensive microbial diversity within the chicken gut microbiome revealed by metagenomics and culture.</title>
        <authorList>
            <person name="Gilroy R."/>
            <person name="Ravi A."/>
            <person name="Getino M."/>
            <person name="Pursley I."/>
            <person name="Horton D.L."/>
            <person name="Alikhan N.F."/>
            <person name="Baker D."/>
            <person name="Gharbi K."/>
            <person name="Hall N."/>
            <person name="Watson M."/>
            <person name="Adriaenssens E.M."/>
            <person name="Foster-Nyarko E."/>
            <person name="Jarju S."/>
            <person name="Secka A."/>
            <person name="Antonio M."/>
            <person name="Oren A."/>
            <person name="Chaudhuri R.R."/>
            <person name="La Ragione R."/>
            <person name="Hildebrand F."/>
            <person name="Pallen M.J."/>
        </authorList>
    </citation>
    <scope>NUCLEOTIDE SEQUENCE</scope>
    <source>
        <strain evidence="5">CHK189-11263</strain>
    </source>
</reference>
<proteinExistence type="predicted"/>
<keyword evidence="2" id="KW-0238">DNA-binding</keyword>